<proteinExistence type="predicted"/>
<evidence type="ECO:0000259" key="1">
    <source>
        <dbReference type="PROSITE" id="PS51674"/>
    </source>
</evidence>
<dbReference type="Proteomes" id="UP000093757">
    <property type="component" value="Unassembled WGS sequence"/>
</dbReference>
<dbReference type="OrthoDB" id="4379056at2"/>
<sequence>MTVTLDYPVIHSPTPCTANPDRWADGGDDPVLKALCRGCPRRWRCAAEAVRTPGIRGLIAGVHVPKDGGARGFALRQLQSLAAYAGYANQPAIP</sequence>
<dbReference type="RefSeq" id="WP_065135873.1">
    <property type="nucleotide sequence ID" value="NZ_MAEM01000418.1"/>
</dbReference>
<accession>A0A1A6BBW8</accession>
<dbReference type="EMBL" id="MAEM01000418">
    <property type="protein sequence ID" value="OBR99775.1"/>
    <property type="molecule type" value="Genomic_DNA"/>
</dbReference>
<name>A0A1A6BBW8_MYCGO</name>
<comment type="caution">
    <text evidence="2">The sequence shown here is derived from an EMBL/GenBank/DDBJ whole genome shotgun (WGS) entry which is preliminary data.</text>
</comment>
<reference evidence="2 3" key="1">
    <citation type="submission" date="2016-06" db="EMBL/GenBank/DDBJ databases">
        <authorList>
            <person name="Kjaerup R.B."/>
            <person name="Dalgaard T.S."/>
            <person name="Juul-Madsen H.R."/>
        </authorList>
    </citation>
    <scope>NUCLEOTIDE SEQUENCE [LARGE SCALE GENOMIC DNA]</scope>
    <source>
        <strain evidence="2 3">1245752.6</strain>
    </source>
</reference>
<protein>
    <submittedName>
        <fullName evidence="2">Transcription factor WhiB</fullName>
    </submittedName>
</protein>
<gene>
    <name evidence="2" type="ORF">A9W98_28560</name>
</gene>
<dbReference type="AlphaFoldDB" id="A0A1A6BBW8"/>
<dbReference type="InterPro" id="IPR034768">
    <property type="entry name" value="4FE4S_WBL"/>
</dbReference>
<organism evidence="2 3">
    <name type="scientific">Mycobacterium gordonae</name>
    <dbReference type="NCBI Taxonomy" id="1778"/>
    <lineage>
        <taxon>Bacteria</taxon>
        <taxon>Bacillati</taxon>
        <taxon>Actinomycetota</taxon>
        <taxon>Actinomycetes</taxon>
        <taxon>Mycobacteriales</taxon>
        <taxon>Mycobacteriaceae</taxon>
        <taxon>Mycobacterium</taxon>
    </lineage>
</organism>
<feature type="domain" description="4Fe-4S Wbl-type" evidence="1">
    <location>
        <begin position="15"/>
        <end position="69"/>
    </location>
</feature>
<dbReference type="PROSITE" id="PS51674">
    <property type="entry name" value="4FE4S_WBL"/>
    <property type="match status" value="1"/>
</dbReference>
<evidence type="ECO:0000313" key="3">
    <source>
        <dbReference type="Proteomes" id="UP000093757"/>
    </source>
</evidence>
<evidence type="ECO:0000313" key="2">
    <source>
        <dbReference type="EMBL" id="OBR99775.1"/>
    </source>
</evidence>